<organism evidence="3 4">
    <name type="scientific">Cysteiniphilum litorale</name>
    <dbReference type="NCBI Taxonomy" id="2056700"/>
    <lineage>
        <taxon>Bacteria</taxon>
        <taxon>Pseudomonadati</taxon>
        <taxon>Pseudomonadota</taxon>
        <taxon>Gammaproteobacteria</taxon>
        <taxon>Thiotrichales</taxon>
        <taxon>Fastidiosibacteraceae</taxon>
        <taxon>Cysteiniphilum</taxon>
    </lineage>
</organism>
<dbReference type="EMBL" id="BMJS01000060">
    <property type="protein sequence ID" value="GGG07940.1"/>
    <property type="molecule type" value="Genomic_DNA"/>
</dbReference>
<feature type="domain" description="DUF4158" evidence="2">
    <location>
        <begin position="9"/>
        <end position="168"/>
    </location>
</feature>
<evidence type="ECO:0000313" key="3">
    <source>
        <dbReference type="EMBL" id="GGG07940.1"/>
    </source>
</evidence>
<reference evidence="3" key="1">
    <citation type="journal article" date="2014" name="Int. J. Syst. Evol. Microbiol.">
        <title>Complete genome sequence of Corynebacterium casei LMG S-19264T (=DSM 44701T), isolated from a smear-ripened cheese.</title>
        <authorList>
            <consortium name="US DOE Joint Genome Institute (JGI-PGF)"/>
            <person name="Walter F."/>
            <person name="Albersmeier A."/>
            <person name="Kalinowski J."/>
            <person name="Ruckert C."/>
        </authorList>
    </citation>
    <scope>NUCLEOTIDE SEQUENCE</scope>
    <source>
        <strain evidence="3">CGMCC 1.15758</strain>
    </source>
</reference>
<gene>
    <name evidence="3" type="ORF">GCM10010995_26870</name>
</gene>
<name>A0A8J2Z754_9GAMM</name>
<dbReference type="Pfam" id="PF13700">
    <property type="entry name" value="DUF4158"/>
    <property type="match status" value="1"/>
</dbReference>
<protein>
    <recommendedName>
        <fullName evidence="5">Transposase</fullName>
    </recommendedName>
</protein>
<evidence type="ECO:0000259" key="2">
    <source>
        <dbReference type="Pfam" id="PF13700"/>
    </source>
</evidence>
<dbReference type="InterPro" id="IPR025296">
    <property type="entry name" value="DUF4158"/>
</dbReference>
<dbReference type="OrthoDB" id="5292689at2"/>
<evidence type="ECO:0000313" key="4">
    <source>
        <dbReference type="Proteomes" id="UP000636949"/>
    </source>
</evidence>
<dbReference type="GO" id="GO:0004803">
    <property type="term" value="F:transposase activity"/>
    <property type="evidence" value="ECO:0007669"/>
    <property type="project" value="InterPro"/>
</dbReference>
<evidence type="ECO:0008006" key="5">
    <source>
        <dbReference type="Google" id="ProtNLM"/>
    </source>
</evidence>
<comment type="caution">
    <text evidence="3">The sequence shown here is derived from an EMBL/GenBank/DDBJ whole genome shotgun (WGS) entry which is preliminary data.</text>
</comment>
<keyword evidence="4" id="KW-1185">Reference proteome</keyword>
<proteinExistence type="predicted"/>
<sequence length="1018" mass="119676">MSNKKRISLLTDSEVDEIYNFPEFNDHERKLYFTFDSHQWSLINASDLPTLMIHIMLKIGYFKARQQFYAFNHDLMASDICYLIEQYFTNDQEFPKAPDKRTEKNQKDLVLAGFGYQLHSKKDGRVTEHLSMLIRHYPKPHNAARELIKYFEKMKIVLPTYRTLQDLYSDSYAQEMTHLNDLIDKIPSRITTTLNDLIYKEDENDVVSLKEMRYDQENFSYSEVRGGINKINALTEIYWFSKEFLPKTKLANNAIRYYSNIVEQYPASRLRKLTKSLQCLYSICFIYNRYQVFADHAIVSFLHYMQILKSEVKEHVEKQLSQYITSIVKKYPNLVKFFRWFPSQENQHLLADKRLFEEAYKILPKEDFEKFAQYFEGADFDVKAERWRYFEDNFNTVSMYLRPIVLALNFEHYKKDNSIIALIQMLKDYYSKNKKPKDLKLSDNLGLSLPKHIVPYLRSTFQDKYINPHRFEFYVYEKLYHHLDRGRMFCNDSVSYKNIDDDFVADDMVDKALEIAERFGYPKLAAYCEDRLDNLLNELDAKWEHVLNRISTGQNENIHISYDDKGQASWQLDYAASIEHDDSFFKDLNKMDISEIFNFVDNNTDVFDSFTHLKGRYIKRTKPTTVAITACILSEAFGFGVAKMAEMSYLNYNTLRYTHEDFIRFETLNDANISIANYVNKLSIFKAWNLLEDKLIADDDGQKASTKTSTIKSRYSKKYLGKGNGLSVLSLIANFIAVNVKNIGLNEYEGHYLYDMIYSNRSEIKIQAVTGDNHSVNKINFVALDVIDVEYMPSIKNVVSEADELYSFSDLPQFEGAIIKPKDKINLECIRKYKREITRALLSLILQENTQATIIRKLNSHDRYAGLRKALYEYNKIFKSLHILNMIDDMPMRKAMKIARNRTESYHQLQKLIRNMYYGIFKSKRIVGQDVSTQAVRLVSNVIVAYNAIILNSLYEKMVRNGATTEELEEFLRISPMAWIHITFTGRYKFNGGEINIDLQEIISSLEKQLKKLGIIRS</sequence>
<dbReference type="GO" id="GO:0006313">
    <property type="term" value="P:DNA transposition"/>
    <property type="evidence" value="ECO:0007669"/>
    <property type="project" value="InterPro"/>
</dbReference>
<dbReference type="Proteomes" id="UP000636949">
    <property type="component" value="Unassembled WGS sequence"/>
</dbReference>
<reference evidence="3" key="2">
    <citation type="submission" date="2020-09" db="EMBL/GenBank/DDBJ databases">
        <authorList>
            <person name="Sun Q."/>
            <person name="Zhou Y."/>
        </authorList>
    </citation>
    <scope>NUCLEOTIDE SEQUENCE</scope>
    <source>
        <strain evidence="3">CGMCC 1.15758</strain>
    </source>
</reference>
<dbReference type="AlphaFoldDB" id="A0A8J2Z754"/>
<dbReference type="RefSeq" id="WP_117004000.1">
    <property type="nucleotide sequence ID" value="NZ_BMJS01000060.1"/>
</dbReference>
<dbReference type="Pfam" id="PF01526">
    <property type="entry name" value="DDE_Tnp_Tn3"/>
    <property type="match status" value="1"/>
</dbReference>
<feature type="domain" description="Tn3 transposase DDE" evidence="1">
    <location>
        <begin position="595"/>
        <end position="988"/>
    </location>
</feature>
<evidence type="ECO:0000259" key="1">
    <source>
        <dbReference type="Pfam" id="PF01526"/>
    </source>
</evidence>
<dbReference type="InterPro" id="IPR002513">
    <property type="entry name" value="Tn3_Tnp_DDE_dom"/>
</dbReference>
<accession>A0A8J2Z754</accession>